<dbReference type="InterPro" id="IPR036439">
    <property type="entry name" value="Dockerin_dom_sf"/>
</dbReference>
<dbReference type="Pfam" id="PF00404">
    <property type="entry name" value="Dockerin_1"/>
    <property type="match status" value="1"/>
</dbReference>
<gene>
    <name evidence="2" type="ORF">C7S18_01935</name>
</gene>
<organism evidence="2 3">
    <name type="scientific">Ahniella affigens</name>
    <dbReference type="NCBI Taxonomy" id="2021234"/>
    <lineage>
        <taxon>Bacteria</taxon>
        <taxon>Pseudomonadati</taxon>
        <taxon>Pseudomonadota</taxon>
        <taxon>Gammaproteobacteria</taxon>
        <taxon>Lysobacterales</taxon>
        <taxon>Rhodanobacteraceae</taxon>
        <taxon>Ahniella</taxon>
    </lineage>
</organism>
<reference evidence="2 3" key="2">
    <citation type="submission" date="2018-03" db="EMBL/GenBank/DDBJ databases">
        <authorList>
            <person name="Keele B.F."/>
        </authorList>
    </citation>
    <scope>NUCLEOTIDE SEQUENCE [LARGE SCALE GENOMIC DNA]</scope>
    <source>
        <strain evidence="2 3">D13</strain>
    </source>
</reference>
<dbReference type="Proteomes" id="UP000241074">
    <property type="component" value="Chromosome"/>
</dbReference>
<dbReference type="EMBL" id="CP027860">
    <property type="protein sequence ID" value="AVP96026.1"/>
    <property type="molecule type" value="Genomic_DNA"/>
</dbReference>
<evidence type="ECO:0008006" key="4">
    <source>
        <dbReference type="Google" id="ProtNLM"/>
    </source>
</evidence>
<evidence type="ECO:0000256" key="1">
    <source>
        <dbReference type="SAM" id="SignalP"/>
    </source>
</evidence>
<feature type="signal peptide" evidence="1">
    <location>
        <begin position="1"/>
        <end position="19"/>
    </location>
</feature>
<feature type="chain" id="PRO_5015142731" description="Dockerin domain-containing protein" evidence="1">
    <location>
        <begin position="20"/>
        <end position="278"/>
    </location>
</feature>
<evidence type="ECO:0000313" key="3">
    <source>
        <dbReference type="Proteomes" id="UP000241074"/>
    </source>
</evidence>
<protein>
    <recommendedName>
        <fullName evidence="4">Dockerin domain-containing protein</fullName>
    </recommendedName>
</protein>
<dbReference type="InterPro" id="IPR002105">
    <property type="entry name" value="Dockerin_1_rpt"/>
</dbReference>
<evidence type="ECO:0000313" key="2">
    <source>
        <dbReference type="EMBL" id="AVP96026.1"/>
    </source>
</evidence>
<keyword evidence="1" id="KW-0732">Signal</keyword>
<dbReference type="Gene3D" id="1.10.1330.10">
    <property type="entry name" value="Dockerin domain"/>
    <property type="match status" value="1"/>
</dbReference>
<dbReference type="AlphaFoldDB" id="A0A2P1PMF9"/>
<dbReference type="SUPFAM" id="SSF63446">
    <property type="entry name" value="Type I dockerin domain"/>
    <property type="match status" value="1"/>
</dbReference>
<accession>A0A2P1PMF9</accession>
<keyword evidence="3" id="KW-1185">Reference proteome</keyword>
<dbReference type="GO" id="GO:0004553">
    <property type="term" value="F:hydrolase activity, hydrolyzing O-glycosyl compounds"/>
    <property type="evidence" value="ECO:0007669"/>
    <property type="project" value="InterPro"/>
</dbReference>
<proteinExistence type="predicted"/>
<dbReference type="KEGG" id="xba:C7S18_01935"/>
<reference evidence="2 3" key="1">
    <citation type="submission" date="2018-03" db="EMBL/GenBank/DDBJ databases">
        <title>Ahniella affigens gen. nov., sp. nov., a gammaproteobacterium isolated from sandy soil near a stream.</title>
        <authorList>
            <person name="Ko Y."/>
            <person name="Kim J.-H."/>
        </authorList>
    </citation>
    <scope>NUCLEOTIDE SEQUENCE [LARGE SCALE GENOMIC DNA]</scope>
    <source>
        <strain evidence="2 3">D13</strain>
    </source>
</reference>
<dbReference type="GO" id="GO:0000272">
    <property type="term" value="P:polysaccharide catabolic process"/>
    <property type="evidence" value="ECO:0007669"/>
    <property type="project" value="InterPro"/>
</dbReference>
<sequence>MLGLAALAGAEMASACSVAAWTGGAQNSPTAGGPPTAQHSRFQGGCSLKSTAVGQTVTDNTPAGASEGAYRVQFYVKANVTGAEVDVFNAKATGGTNVIRVTYDGTNFRFYANTAASPVSVAATNNRWYQVQLNWARGSGTGKMGILVRGNCGTSATCNPVFNDLDSATPAITGLSNNSDGIDTAVLGWIAGAATGDITVDAFESRRATAIARICRDANGSGTVTPGDRTAITNELAGTVITAAAAAPDCNFDGSVTPGDRTCVTNLLAAFETCVNTP</sequence>
<name>A0A2P1PMF9_9GAMM</name>